<evidence type="ECO:0000313" key="1">
    <source>
        <dbReference type="EMBL" id="OQA51858.1"/>
    </source>
</evidence>
<organism evidence="1">
    <name type="scientific">candidate division WS2 bacterium ADurb.Bin280</name>
    <dbReference type="NCBI Taxonomy" id="1852829"/>
    <lineage>
        <taxon>Bacteria</taxon>
        <taxon>candidate division WS2</taxon>
    </lineage>
</organism>
<gene>
    <name evidence="1" type="ORF">BWY43_00788</name>
</gene>
<proteinExistence type="predicted"/>
<dbReference type="EMBL" id="MWBO01000060">
    <property type="protein sequence ID" value="OQA51858.1"/>
    <property type="molecule type" value="Genomic_DNA"/>
</dbReference>
<dbReference type="Proteomes" id="UP000485367">
    <property type="component" value="Unassembled WGS sequence"/>
</dbReference>
<comment type="caution">
    <text evidence="1">The sequence shown here is derived from an EMBL/GenBank/DDBJ whole genome shotgun (WGS) entry which is preliminary data.</text>
</comment>
<name>A0A1V5SBH5_9BACT</name>
<sequence length="208" mass="22444">MKIFKTIVFAVLAIALIALVYIGVTVYRVSASEQKDPKNLNVIYSRESASSAIARAGVEVDDLSKLNLGSIFQSEGVVSVASYFSDGEISALQNYANEKNGPFKNVQIHFIGDGQVEGSGFVSHPQVNAPVYARGTISQTGSKSFSVDVEKVEVSGVKIPSYITSIAESRFNAYVNDILSKIEGLDIKKVEIKDSSVFFEGDVPAHIK</sequence>
<dbReference type="AlphaFoldDB" id="A0A1V5SBH5"/>
<reference evidence="1" key="1">
    <citation type="submission" date="2017-02" db="EMBL/GenBank/DDBJ databases">
        <title>Delving into the versatile metabolic prowess of the omnipresent phylum Bacteroidetes.</title>
        <authorList>
            <person name="Nobu M.K."/>
            <person name="Mei R."/>
            <person name="Narihiro T."/>
            <person name="Kuroda K."/>
            <person name="Liu W.-T."/>
        </authorList>
    </citation>
    <scope>NUCLEOTIDE SEQUENCE</scope>
    <source>
        <strain evidence="1">ADurb.Bin280</strain>
    </source>
</reference>
<accession>A0A1V5SBH5</accession>
<protein>
    <submittedName>
        <fullName evidence="1">Uncharacterized protein</fullName>
    </submittedName>
</protein>